<reference evidence="2 3" key="1">
    <citation type="journal article" date="2015" name="Nature">
        <title>rRNA introns, odd ribosomes, and small enigmatic genomes across a large radiation of phyla.</title>
        <authorList>
            <person name="Brown C.T."/>
            <person name="Hug L.A."/>
            <person name="Thomas B.C."/>
            <person name="Sharon I."/>
            <person name="Castelle C.J."/>
            <person name="Singh A."/>
            <person name="Wilkins M.J."/>
            <person name="Williams K.H."/>
            <person name="Banfield J.F."/>
        </authorList>
    </citation>
    <scope>NUCLEOTIDE SEQUENCE [LARGE SCALE GENOMIC DNA]</scope>
</reference>
<sequence>MPKNTLFLIIFLSVVATLLLGINIGKQMGVRQFLAQNQEPLPSPQISLPTLTETPPPSPTQTFTENDKIEIGLSQSVFTDRACGFSLAFTSTYLKQQTINGTSTIITEADNPESGIVATCQEEIPRPPLIAEKVEDIVLDGVPTKLYHDASSKDGTPRDEVIVRHPTKSWDIIVAGYGPTFDEAVVNFKFLR</sequence>
<protein>
    <submittedName>
        <fullName evidence="2">Uncharacterized protein</fullName>
    </submittedName>
</protein>
<evidence type="ECO:0000256" key="1">
    <source>
        <dbReference type="SAM" id="MobiDB-lite"/>
    </source>
</evidence>
<accession>A0A0G1GA90</accession>
<name>A0A0G1GA90_9BACT</name>
<feature type="region of interest" description="Disordered" evidence="1">
    <location>
        <begin position="44"/>
        <end position="63"/>
    </location>
</feature>
<proteinExistence type="predicted"/>
<comment type="caution">
    <text evidence="2">The sequence shown here is derived from an EMBL/GenBank/DDBJ whole genome shotgun (WGS) entry which is preliminary data.</text>
</comment>
<dbReference type="AlphaFoldDB" id="A0A0G1GA90"/>
<evidence type="ECO:0000313" key="3">
    <source>
        <dbReference type="Proteomes" id="UP000034894"/>
    </source>
</evidence>
<organism evidence="2 3">
    <name type="scientific">Candidatus Gottesmanbacteria bacterium GW2011_GWA2_43_14</name>
    <dbReference type="NCBI Taxonomy" id="1618443"/>
    <lineage>
        <taxon>Bacteria</taxon>
        <taxon>Candidatus Gottesmaniibacteriota</taxon>
    </lineage>
</organism>
<dbReference type="Proteomes" id="UP000034894">
    <property type="component" value="Unassembled WGS sequence"/>
</dbReference>
<evidence type="ECO:0000313" key="2">
    <source>
        <dbReference type="EMBL" id="KKS95873.1"/>
    </source>
</evidence>
<gene>
    <name evidence="2" type="ORF">UV73_C0013G0018</name>
</gene>
<dbReference type="EMBL" id="LCFP01000013">
    <property type="protein sequence ID" value="KKS95873.1"/>
    <property type="molecule type" value="Genomic_DNA"/>
</dbReference>
<dbReference type="STRING" id="1618443.UV73_C0013G0018"/>